<dbReference type="CDD" id="cd00408">
    <property type="entry name" value="DHDPS-like"/>
    <property type="match status" value="1"/>
</dbReference>
<dbReference type="PIRSF" id="PIRSF001365">
    <property type="entry name" value="DHDPS"/>
    <property type="match status" value="1"/>
</dbReference>
<comment type="similarity">
    <text evidence="1 3">Belongs to the DapA family.</text>
</comment>
<dbReference type="PRINTS" id="PR00146">
    <property type="entry name" value="DHPICSNTHASE"/>
</dbReference>
<dbReference type="SUPFAM" id="SSF51569">
    <property type="entry name" value="Aldolase"/>
    <property type="match status" value="1"/>
</dbReference>
<dbReference type="GO" id="GO:0008840">
    <property type="term" value="F:4-hydroxy-tetrahydrodipicolinate synthase activity"/>
    <property type="evidence" value="ECO:0007669"/>
    <property type="project" value="TreeGrafter"/>
</dbReference>
<dbReference type="PANTHER" id="PTHR12128:SF66">
    <property type="entry name" value="4-HYDROXY-2-OXOGLUTARATE ALDOLASE, MITOCHONDRIAL"/>
    <property type="match status" value="1"/>
</dbReference>
<dbReference type="Gene3D" id="3.20.20.70">
    <property type="entry name" value="Aldolase class I"/>
    <property type="match status" value="1"/>
</dbReference>
<dbReference type="RefSeq" id="WP_246830904.1">
    <property type="nucleotide sequence ID" value="NZ_JAFFGT010000052.1"/>
</dbReference>
<dbReference type="Proteomes" id="UP001206890">
    <property type="component" value="Unassembled WGS sequence"/>
</dbReference>
<dbReference type="Pfam" id="PF00701">
    <property type="entry name" value="DHDPS"/>
    <property type="match status" value="1"/>
</dbReference>
<dbReference type="EMBL" id="JALXTC010000003">
    <property type="protein sequence ID" value="MCT2116415.1"/>
    <property type="molecule type" value="Genomic_DNA"/>
</dbReference>
<organism evidence="6 7">
    <name type="scientific">Dietzia cinnamea</name>
    <dbReference type="NCBI Taxonomy" id="321318"/>
    <lineage>
        <taxon>Bacteria</taxon>
        <taxon>Bacillati</taxon>
        <taxon>Actinomycetota</taxon>
        <taxon>Actinomycetes</taxon>
        <taxon>Mycobacteriales</taxon>
        <taxon>Dietziaceae</taxon>
        <taxon>Dietzia</taxon>
    </lineage>
</organism>
<name>A0AAW5Q5L0_9ACTN</name>
<protein>
    <submittedName>
        <fullName evidence="6">Dihydrodipicolinate synthase family protein</fullName>
    </submittedName>
</protein>
<sequence length="316" mass="32620">MTADRAGAARAAAEAVGAGVTTGLSAFPLTPLRDDRVDEHAYAGIVERLARAGIDSIGALGSTGSYAYLDRAERRRVAELTVRHAGGTPVIVGISALRTSHARALAHDAQAAGAAAVMLAPMSYQPLTADDVVGLHTDVATELSVPMVVYDNPGTTRFDFTPELYARLTELPAVASIKIPPPPPAAEAAREHIARLRAAVPARVGLGVSGDPSAAAALLGGCDCWYSVLAGTLPDPALEIARAALAGDSGEASAESDRLAPLWDLFARHGSLRVVAAVAELLRLAPDACLPRPLLGLRGRDRAEVETVLTALSLAK</sequence>
<evidence type="ECO:0000256" key="5">
    <source>
        <dbReference type="PIRSR" id="PIRSR001365-2"/>
    </source>
</evidence>
<dbReference type="SMART" id="SM01130">
    <property type="entry name" value="DHDPS"/>
    <property type="match status" value="1"/>
</dbReference>
<dbReference type="AlphaFoldDB" id="A0AAW5Q5L0"/>
<feature type="binding site" evidence="5">
    <location>
        <position position="63"/>
    </location>
    <ligand>
        <name>pyruvate</name>
        <dbReference type="ChEBI" id="CHEBI:15361"/>
    </ligand>
</feature>
<evidence type="ECO:0000256" key="1">
    <source>
        <dbReference type="ARBA" id="ARBA00007592"/>
    </source>
</evidence>
<gene>
    <name evidence="6" type="ORF">M3D93_01370</name>
</gene>
<evidence type="ECO:0000313" key="6">
    <source>
        <dbReference type="EMBL" id="MCT2116415.1"/>
    </source>
</evidence>
<feature type="active site" description="Schiff-base intermediate with substrate" evidence="4">
    <location>
        <position position="178"/>
    </location>
</feature>
<dbReference type="InterPro" id="IPR002220">
    <property type="entry name" value="DapA-like"/>
</dbReference>
<dbReference type="GO" id="GO:0005829">
    <property type="term" value="C:cytosol"/>
    <property type="evidence" value="ECO:0007669"/>
    <property type="project" value="TreeGrafter"/>
</dbReference>
<accession>A0AAW5Q5L0</accession>
<proteinExistence type="inferred from homology"/>
<evidence type="ECO:0000256" key="3">
    <source>
        <dbReference type="PIRNR" id="PIRNR001365"/>
    </source>
</evidence>
<evidence type="ECO:0000256" key="4">
    <source>
        <dbReference type="PIRSR" id="PIRSR001365-1"/>
    </source>
</evidence>
<feature type="active site" description="Proton donor/acceptor" evidence="4">
    <location>
        <position position="150"/>
    </location>
</feature>
<evidence type="ECO:0000256" key="2">
    <source>
        <dbReference type="ARBA" id="ARBA00023239"/>
    </source>
</evidence>
<keyword evidence="2 3" id="KW-0456">Lyase</keyword>
<reference evidence="6" key="1">
    <citation type="submission" date="2022-04" db="EMBL/GenBank/DDBJ databases">
        <title>Human microbiome associated bacterial genomes.</title>
        <authorList>
            <person name="Sandstrom S."/>
            <person name="Salamzade R."/>
            <person name="Kalan L.R."/>
        </authorList>
    </citation>
    <scope>NUCLEOTIDE SEQUENCE</scope>
    <source>
        <strain evidence="6">P3-SID1762</strain>
    </source>
</reference>
<evidence type="ECO:0000313" key="7">
    <source>
        <dbReference type="Proteomes" id="UP001206890"/>
    </source>
</evidence>
<dbReference type="PANTHER" id="PTHR12128">
    <property type="entry name" value="DIHYDRODIPICOLINATE SYNTHASE"/>
    <property type="match status" value="1"/>
</dbReference>
<dbReference type="InterPro" id="IPR013785">
    <property type="entry name" value="Aldolase_TIM"/>
</dbReference>
<comment type="caution">
    <text evidence="6">The sequence shown here is derived from an EMBL/GenBank/DDBJ whole genome shotgun (WGS) entry which is preliminary data.</text>
</comment>